<comment type="caution">
    <text evidence="1">The sequence shown here is derived from an EMBL/GenBank/DDBJ whole genome shotgun (WGS) entry which is preliminary data.</text>
</comment>
<protein>
    <submittedName>
        <fullName evidence="1">Uncharacterized protein</fullName>
    </submittedName>
</protein>
<evidence type="ECO:0000313" key="1">
    <source>
        <dbReference type="EMBL" id="KAF4625916.1"/>
    </source>
</evidence>
<dbReference type="OrthoDB" id="4500473at2759"/>
<evidence type="ECO:0000313" key="2">
    <source>
        <dbReference type="Proteomes" id="UP000566819"/>
    </source>
</evidence>
<name>A0A8H4VX74_9HELO</name>
<gene>
    <name evidence="1" type="ORF">G7Y89_g12249</name>
</gene>
<dbReference type="AlphaFoldDB" id="A0A8H4VX74"/>
<reference evidence="1 2" key="1">
    <citation type="submission" date="2020-03" db="EMBL/GenBank/DDBJ databases">
        <title>Draft Genome Sequence of Cudoniella acicularis.</title>
        <authorList>
            <person name="Buettner E."/>
            <person name="Kellner H."/>
        </authorList>
    </citation>
    <scope>NUCLEOTIDE SEQUENCE [LARGE SCALE GENOMIC DNA]</scope>
    <source>
        <strain evidence="1 2">DSM 108380</strain>
    </source>
</reference>
<proteinExistence type="predicted"/>
<accession>A0A8H4VX74</accession>
<keyword evidence="2" id="KW-1185">Reference proteome</keyword>
<dbReference type="EMBL" id="JAAMPI010001267">
    <property type="protein sequence ID" value="KAF4625916.1"/>
    <property type="molecule type" value="Genomic_DNA"/>
</dbReference>
<organism evidence="1 2">
    <name type="scientific">Cudoniella acicularis</name>
    <dbReference type="NCBI Taxonomy" id="354080"/>
    <lineage>
        <taxon>Eukaryota</taxon>
        <taxon>Fungi</taxon>
        <taxon>Dikarya</taxon>
        <taxon>Ascomycota</taxon>
        <taxon>Pezizomycotina</taxon>
        <taxon>Leotiomycetes</taxon>
        <taxon>Helotiales</taxon>
        <taxon>Tricladiaceae</taxon>
        <taxon>Cudoniella</taxon>
    </lineage>
</organism>
<sequence length="275" mass="29547">MASIRKSYFLSPSWSLEPAEVSLGSVIANLNCPHKALSAESLSSEIDTTIHIVEAKPSSGVVKSSKKWSAGLFSTFIHVITIGGEVSYSSMSTSEVEYSCESMETKRFTPSPAYITKAAGNDSVKAHLKIGGWGAKVFLITGVKTVQGVTITTTEEKGQDTKVQIGVEIPTAQLTVGPKITYNPSTSQTHATTTAGPIVFAFEVEKLRVNRKGQATSRKFVDGAMLGRKDGVQYVIERAGNDIDEDEMEDFGLEAFSGHEDETGVECQIIVPSTE</sequence>
<dbReference type="Proteomes" id="UP000566819">
    <property type="component" value="Unassembled WGS sequence"/>
</dbReference>